<sequence>MEAKAKTKHTESPANLSKFLELPVIPNTVVKVEVGPHFVIYTTKTKIKGAVHAHLTQVHPNMSKVILRTSRGVDLPPLSTQRLQLPVSARLDLATTDLVDQKLRFFVRFEDDSVESANVVKQLNVMIISLIRVKENPIKGMEEMLNDGVSEADERGKRLEEFQQGSSWDCVVWWHFVLGKEWQFKSSTRDMKDMRACNDGLLSATAVSVNSAYGSVSRGLWIVREVDMRALNSRNGYASVGSGWRDSQDVLLWKRNNQPLVDFLVAQMTFYDGMFTKDWNVSIPKPDGDQVLFQFLSNRDDGQRQAYVEHWREQSILVDNNIRRLWFALIVVMVGLPDL</sequence>
<name>A0A8X8YM32_SALSN</name>
<evidence type="ECO:0000313" key="2">
    <source>
        <dbReference type="Proteomes" id="UP000298416"/>
    </source>
</evidence>
<organism evidence="1">
    <name type="scientific">Salvia splendens</name>
    <name type="common">Scarlet sage</name>
    <dbReference type="NCBI Taxonomy" id="180675"/>
    <lineage>
        <taxon>Eukaryota</taxon>
        <taxon>Viridiplantae</taxon>
        <taxon>Streptophyta</taxon>
        <taxon>Embryophyta</taxon>
        <taxon>Tracheophyta</taxon>
        <taxon>Spermatophyta</taxon>
        <taxon>Magnoliopsida</taxon>
        <taxon>eudicotyledons</taxon>
        <taxon>Gunneridae</taxon>
        <taxon>Pentapetalae</taxon>
        <taxon>asterids</taxon>
        <taxon>lamiids</taxon>
        <taxon>Lamiales</taxon>
        <taxon>Lamiaceae</taxon>
        <taxon>Nepetoideae</taxon>
        <taxon>Mentheae</taxon>
        <taxon>Salviinae</taxon>
        <taxon>Salvia</taxon>
        <taxon>Salvia subgen. Calosphace</taxon>
        <taxon>core Calosphace</taxon>
    </lineage>
</organism>
<dbReference type="Proteomes" id="UP000298416">
    <property type="component" value="Unassembled WGS sequence"/>
</dbReference>
<dbReference type="EMBL" id="PNBA02000002">
    <property type="protein sequence ID" value="KAG6432093.1"/>
    <property type="molecule type" value="Genomic_DNA"/>
</dbReference>
<keyword evidence="2" id="KW-1185">Reference proteome</keyword>
<dbReference type="AlphaFoldDB" id="A0A8X8YM32"/>
<reference evidence="1" key="1">
    <citation type="submission" date="2018-01" db="EMBL/GenBank/DDBJ databases">
        <authorList>
            <person name="Mao J.F."/>
        </authorList>
    </citation>
    <scope>NUCLEOTIDE SEQUENCE</scope>
    <source>
        <strain evidence="1">Huo1</strain>
        <tissue evidence="1">Leaf</tissue>
    </source>
</reference>
<comment type="caution">
    <text evidence="1">The sequence shown here is derived from an EMBL/GenBank/DDBJ whole genome shotgun (WGS) entry which is preliminary data.</text>
</comment>
<reference evidence="1" key="2">
    <citation type="submission" date="2020-08" db="EMBL/GenBank/DDBJ databases">
        <title>Plant Genome Project.</title>
        <authorList>
            <person name="Zhang R.-G."/>
        </authorList>
    </citation>
    <scope>NUCLEOTIDE SEQUENCE</scope>
    <source>
        <strain evidence="1">Huo1</strain>
        <tissue evidence="1">Leaf</tissue>
    </source>
</reference>
<proteinExistence type="predicted"/>
<evidence type="ECO:0000313" key="1">
    <source>
        <dbReference type="EMBL" id="KAG6432093.1"/>
    </source>
</evidence>
<gene>
    <name evidence="1" type="ORF">SASPL_103666</name>
</gene>
<protein>
    <submittedName>
        <fullName evidence="1">Uncharacterized protein</fullName>
    </submittedName>
</protein>
<accession>A0A8X8YM32</accession>